<dbReference type="RefSeq" id="WP_137808838.1">
    <property type="nucleotide sequence ID" value="NZ_CBDRMI010000003.1"/>
</dbReference>
<comment type="caution">
    <text evidence="1">The sequence shown here is derived from an EMBL/GenBank/DDBJ whole genome shotgun (WGS) entry which is preliminary data.</text>
</comment>
<keyword evidence="2" id="KW-1185">Reference proteome</keyword>
<reference evidence="1" key="1">
    <citation type="journal article" date="2022" name="Data Brief">
        <title>Draft genome sequence data of Gordonia hongkongensis strain EUFUS-Z928 isolated from the octocoral Eunicea fusca.</title>
        <authorList>
            <person name="Sanchez-Suarez J."/>
            <person name="Diaz L."/>
            <person name="Melo-Bolivar J."/>
            <person name="Villamil L."/>
        </authorList>
    </citation>
    <scope>NUCLEOTIDE SEQUENCE</scope>
    <source>
        <strain evidence="1">EUFUS-Z928</strain>
    </source>
</reference>
<evidence type="ECO:0000313" key="2">
    <source>
        <dbReference type="Proteomes" id="UP001152308"/>
    </source>
</evidence>
<reference evidence="1" key="2">
    <citation type="submission" date="2022-01" db="EMBL/GenBank/DDBJ databases">
        <authorList>
            <person name="Sanchez-Suarez J."/>
            <person name="Villamil L."/>
            <person name="Diaz L.E."/>
        </authorList>
    </citation>
    <scope>NUCLEOTIDE SEQUENCE</scope>
    <source>
        <strain evidence="1">EUFUS-Z928</strain>
    </source>
</reference>
<protein>
    <submittedName>
        <fullName evidence="1">Uncharacterized protein</fullName>
    </submittedName>
</protein>
<proteinExistence type="predicted"/>
<dbReference type="EMBL" id="JAKJLQ010000002">
    <property type="protein sequence ID" value="MDF6100277.1"/>
    <property type="molecule type" value="Genomic_DNA"/>
</dbReference>
<dbReference type="Proteomes" id="UP001152308">
    <property type="component" value="Unassembled WGS sequence"/>
</dbReference>
<sequence length="64" mass="6776">MTGYAAEGFGRRAGVRSSLRVLFTGIRRRVDVDLLAVCAALHPEAPPLGLPLESARTVGRGKVS</sequence>
<accession>A0ABT6BQI2</accession>
<name>A0ABT6BQI2_9ACTN</name>
<gene>
    <name evidence="1" type="ORF">L2299_04335</name>
</gene>
<organism evidence="1 2">
    <name type="scientific">Gordonia hongkongensis</name>
    <dbReference type="NCBI Taxonomy" id="1701090"/>
    <lineage>
        <taxon>Bacteria</taxon>
        <taxon>Bacillati</taxon>
        <taxon>Actinomycetota</taxon>
        <taxon>Actinomycetes</taxon>
        <taxon>Mycobacteriales</taxon>
        <taxon>Gordoniaceae</taxon>
        <taxon>Gordonia</taxon>
    </lineage>
</organism>
<evidence type="ECO:0000313" key="1">
    <source>
        <dbReference type="EMBL" id="MDF6100277.1"/>
    </source>
</evidence>